<accession>A0ABV2AQP3</accession>
<feature type="region of interest" description="Disordered" evidence="1">
    <location>
        <begin position="1"/>
        <end position="61"/>
    </location>
</feature>
<evidence type="ECO:0000256" key="2">
    <source>
        <dbReference type="SAM" id="Phobius"/>
    </source>
</evidence>
<evidence type="ECO:0000256" key="1">
    <source>
        <dbReference type="SAM" id="MobiDB-lite"/>
    </source>
</evidence>
<keyword evidence="4" id="KW-1185">Reference proteome</keyword>
<proteinExistence type="predicted"/>
<comment type="caution">
    <text evidence="3">The sequence shown here is derived from an EMBL/GenBank/DDBJ whole genome shotgun (WGS) entry which is preliminary data.</text>
</comment>
<evidence type="ECO:0008006" key="5">
    <source>
        <dbReference type="Google" id="ProtNLM"/>
    </source>
</evidence>
<name>A0ABV2AQP3_9EUKA</name>
<organism evidence="3 4">
    <name type="scientific">Bonamia ostreae</name>
    <dbReference type="NCBI Taxonomy" id="126728"/>
    <lineage>
        <taxon>Eukaryota</taxon>
        <taxon>Sar</taxon>
        <taxon>Rhizaria</taxon>
        <taxon>Endomyxa</taxon>
        <taxon>Ascetosporea</taxon>
        <taxon>Haplosporida</taxon>
        <taxon>Bonamia</taxon>
    </lineage>
</organism>
<keyword evidence="2" id="KW-0812">Transmembrane</keyword>
<evidence type="ECO:0000313" key="3">
    <source>
        <dbReference type="EMBL" id="MES1921791.1"/>
    </source>
</evidence>
<keyword evidence="2" id="KW-1133">Transmembrane helix</keyword>
<keyword evidence="2" id="KW-0472">Membrane</keyword>
<feature type="transmembrane region" description="Helical" evidence="2">
    <location>
        <begin position="67"/>
        <end position="92"/>
    </location>
</feature>
<gene>
    <name evidence="3" type="ORF">MHBO_003323</name>
</gene>
<evidence type="ECO:0000313" key="4">
    <source>
        <dbReference type="Proteomes" id="UP001439008"/>
    </source>
</evidence>
<protein>
    <recommendedName>
        <fullName evidence="5">Transmembrane protein</fullName>
    </recommendedName>
</protein>
<feature type="compositionally biased region" description="Basic and acidic residues" evidence="1">
    <location>
        <begin position="1"/>
        <end position="49"/>
    </location>
</feature>
<reference evidence="3 4" key="1">
    <citation type="journal article" date="2024" name="BMC Biol.">
        <title>Comparative genomics of Ascetosporea gives new insight into the evolutionary basis for animal parasitism in Rhizaria.</title>
        <authorList>
            <person name="Hiltunen Thoren M."/>
            <person name="Onut-Brannstrom I."/>
            <person name="Alfjorden A."/>
            <person name="Peckova H."/>
            <person name="Swords F."/>
            <person name="Hooper C."/>
            <person name="Holzer A.S."/>
            <person name="Bass D."/>
            <person name="Burki F."/>
        </authorList>
    </citation>
    <scope>NUCLEOTIDE SEQUENCE [LARGE SCALE GENOMIC DNA]</scope>
    <source>
        <strain evidence="3">20-A016</strain>
    </source>
</reference>
<sequence length="107" mass="12751">MEDKDKDEENNKNLEENMEDKDKDEENNKNMDENMEDKDKDEENSKNMDENMEDNNSLVVNDERDPLSISVFVVALFCLMLIASFGIMTAIIKIKKKREQMEREYQY</sequence>
<dbReference type="Proteomes" id="UP001439008">
    <property type="component" value="Unassembled WGS sequence"/>
</dbReference>
<dbReference type="EMBL" id="JBDODL010001766">
    <property type="protein sequence ID" value="MES1921791.1"/>
    <property type="molecule type" value="Genomic_DNA"/>
</dbReference>